<dbReference type="InterPro" id="IPR007269">
    <property type="entry name" value="ICMT_MeTrfase"/>
</dbReference>
<keyword evidence="4 5" id="KW-0472">Membrane</keyword>
<comment type="catalytic activity">
    <reaction evidence="5">
        <text>[protein]-C-terminal S-[(2E,6E)-farnesyl]-L-cysteine + S-adenosyl-L-methionine = [protein]-C-terminal S-[(2E,6E)-farnesyl]-L-cysteine methyl ester + S-adenosyl-L-homocysteine</text>
        <dbReference type="Rhea" id="RHEA:21672"/>
        <dbReference type="Rhea" id="RHEA-COMP:12125"/>
        <dbReference type="Rhea" id="RHEA-COMP:12126"/>
        <dbReference type="ChEBI" id="CHEBI:57856"/>
        <dbReference type="ChEBI" id="CHEBI:59789"/>
        <dbReference type="ChEBI" id="CHEBI:90510"/>
        <dbReference type="ChEBI" id="CHEBI:90511"/>
        <dbReference type="EC" id="2.1.1.100"/>
    </reaction>
</comment>
<evidence type="ECO:0000256" key="1">
    <source>
        <dbReference type="ARBA" id="ARBA00004141"/>
    </source>
</evidence>
<dbReference type="GO" id="GO:0006656">
    <property type="term" value="P:phosphatidylcholine biosynthetic process"/>
    <property type="evidence" value="ECO:0007669"/>
    <property type="project" value="UniProtKB-UniPathway"/>
</dbReference>
<dbReference type="EMBL" id="MCFL01000451">
    <property type="protein sequence ID" value="ORZ11627.1"/>
    <property type="molecule type" value="Genomic_DNA"/>
</dbReference>
<protein>
    <recommendedName>
        <fullName evidence="5">Protein-S-isoprenylcysteine O-methyltransferase</fullName>
        <ecNumber evidence="5">2.1.1.100</ecNumber>
    </recommendedName>
</protein>
<dbReference type="GO" id="GO:0032259">
    <property type="term" value="P:methylation"/>
    <property type="evidence" value="ECO:0007669"/>
    <property type="project" value="UniProtKB-KW"/>
</dbReference>
<accession>A0A1Y2GKE0</accession>
<comment type="caution">
    <text evidence="7">The sequence shown here is derived from an EMBL/GenBank/DDBJ whole genome shotgun (WGS) entry which is preliminary data.</text>
</comment>
<dbReference type="Gene3D" id="1.20.120.1630">
    <property type="match status" value="1"/>
</dbReference>
<keyword evidence="8" id="KW-1185">Reference proteome</keyword>
<dbReference type="GO" id="GO:0005789">
    <property type="term" value="C:endoplasmic reticulum membrane"/>
    <property type="evidence" value="ECO:0007669"/>
    <property type="project" value="UniProtKB-SubCell"/>
</dbReference>
<evidence type="ECO:0000256" key="4">
    <source>
        <dbReference type="ARBA" id="ARBA00023136"/>
    </source>
</evidence>
<keyword evidence="3 5" id="KW-1133">Transmembrane helix</keyword>
<evidence type="ECO:0000256" key="5">
    <source>
        <dbReference type="RuleBase" id="RU362022"/>
    </source>
</evidence>
<gene>
    <name evidence="7" type="ORF">BCR44DRAFT_1456592</name>
</gene>
<keyword evidence="5" id="KW-0256">Endoplasmic reticulum</keyword>
<feature type="region of interest" description="Disordered" evidence="6">
    <location>
        <begin position="1"/>
        <end position="44"/>
    </location>
</feature>
<organism evidence="7 8">
    <name type="scientific">Catenaria anguillulae PL171</name>
    <dbReference type="NCBI Taxonomy" id="765915"/>
    <lineage>
        <taxon>Eukaryota</taxon>
        <taxon>Fungi</taxon>
        <taxon>Fungi incertae sedis</taxon>
        <taxon>Blastocladiomycota</taxon>
        <taxon>Blastocladiomycetes</taxon>
        <taxon>Blastocladiales</taxon>
        <taxon>Catenariaceae</taxon>
        <taxon>Catenaria</taxon>
    </lineage>
</organism>
<feature type="transmembrane region" description="Helical" evidence="5">
    <location>
        <begin position="250"/>
        <end position="268"/>
    </location>
</feature>
<keyword evidence="2 5" id="KW-0812">Transmembrane</keyword>
<keyword evidence="5" id="KW-0949">S-adenosyl-L-methionine</keyword>
<sequence length="322" mass="35933">MPRKPKSQSRSRSPSPSPSPSKAATSAPKGKSSAVDYSADPVFDPASDPELDSFNEALKTMDGYNLSGKIKTPRPKTWPIQFQWVKLGFALLLTYYATTIVIPPPSAQPSDHVHAKSKHKDAYVGDHALAFLTMYGGTGGLLLLLAAFVVPLHLFTSPAASSLAAQCPPLVHHLATLLTRVRAIVIGYHHKLVSPLYQPLHANEFLATMICLGGVALRKWAFRTLNDKFTYTVRIFDDHELIASGPYKKLLHPSYTGLLLALWGLYFYMGFRKWQFVGMMVAHLVPLYFRIVNEEMALAEHFGADKWDAHVRGRYRLVPYVW</sequence>
<comment type="caution">
    <text evidence="5">Lacks conserved residue(s) required for the propagation of feature annotation.</text>
</comment>
<feature type="transmembrane region" description="Helical" evidence="5">
    <location>
        <begin position="128"/>
        <end position="150"/>
    </location>
</feature>
<proteinExistence type="inferred from homology"/>
<comment type="similarity">
    <text evidence="5">Belongs to the class VI-like SAM-binding methyltransferase superfamily. Isoprenylcysteine carboxyl methyltransferase family.</text>
</comment>
<dbReference type="GO" id="GO:0004671">
    <property type="term" value="F:protein C-terminal S-isoprenylcysteine carboxyl O-methyltransferase activity"/>
    <property type="evidence" value="ECO:0007669"/>
    <property type="project" value="UniProtKB-EC"/>
</dbReference>
<keyword evidence="5" id="KW-0808">Transferase</keyword>
<name>A0A1Y2GKE0_9FUNG</name>
<dbReference type="InterPro" id="IPR052527">
    <property type="entry name" value="Metal_cation-efflux_comp"/>
</dbReference>
<evidence type="ECO:0000256" key="6">
    <source>
        <dbReference type="SAM" id="MobiDB-lite"/>
    </source>
</evidence>
<feature type="compositionally biased region" description="Low complexity" evidence="6">
    <location>
        <begin position="10"/>
        <end position="34"/>
    </location>
</feature>
<dbReference type="Pfam" id="PF04140">
    <property type="entry name" value="ICMT"/>
    <property type="match status" value="1"/>
</dbReference>
<evidence type="ECO:0000256" key="3">
    <source>
        <dbReference type="ARBA" id="ARBA00022989"/>
    </source>
</evidence>
<dbReference type="UniPathway" id="UPA00753"/>
<dbReference type="PANTHER" id="PTHR43847:SF1">
    <property type="entry name" value="BLL3993 PROTEIN"/>
    <property type="match status" value="1"/>
</dbReference>
<dbReference type="STRING" id="765915.A0A1Y2GKE0"/>
<comment type="subcellular location">
    <subcellularLocation>
        <location evidence="5">Endoplasmic reticulum membrane</location>
        <topology evidence="5">Multi-pass membrane protein</topology>
    </subcellularLocation>
    <subcellularLocation>
        <location evidence="1">Membrane</location>
        <topology evidence="1">Multi-pass membrane protein</topology>
    </subcellularLocation>
</comment>
<reference evidence="7 8" key="1">
    <citation type="submission" date="2016-07" db="EMBL/GenBank/DDBJ databases">
        <title>Pervasive Adenine N6-methylation of Active Genes in Fungi.</title>
        <authorList>
            <consortium name="DOE Joint Genome Institute"/>
            <person name="Mondo S.J."/>
            <person name="Dannebaum R.O."/>
            <person name="Kuo R.C."/>
            <person name="Labutti K."/>
            <person name="Haridas S."/>
            <person name="Kuo A."/>
            <person name="Salamov A."/>
            <person name="Ahrendt S.R."/>
            <person name="Lipzen A."/>
            <person name="Sullivan W."/>
            <person name="Andreopoulos W.B."/>
            <person name="Clum A."/>
            <person name="Lindquist E."/>
            <person name="Daum C."/>
            <person name="Ramamoorthy G.K."/>
            <person name="Gryganskyi A."/>
            <person name="Culley D."/>
            <person name="Magnuson J.K."/>
            <person name="James T.Y."/>
            <person name="O'Malley M.A."/>
            <person name="Stajich J.E."/>
            <person name="Spatafora J.W."/>
            <person name="Visel A."/>
            <person name="Grigoriev I.V."/>
        </authorList>
    </citation>
    <scope>NUCLEOTIDE SEQUENCE [LARGE SCALE GENOMIC DNA]</scope>
    <source>
        <strain evidence="7 8">PL171</strain>
    </source>
</reference>
<dbReference type="OrthoDB" id="422086at2759"/>
<dbReference type="PANTHER" id="PTHR43847">
    <property type="entry name" value="BLL3993 PROTEIN"/>
    <property type="match status" value="1"/>
</dbReference>
<dbReference type="Proteomes" id="UP000193411">
    <property type="component" value="Unassembled WGS sequence"/>
</dbReference>
<evidence type="ECO:0000256" key="2">
    <source>
        <dbReference type="ARBA" id="ARBA00022692"/>
    </source>
</evidence>
<dbReference type="AlphaFoldDB" id="A0A1Y2GKE0"/>
<evidence type="ECO:0000313" key="7">
    <source>
        <dbReference type="EMBL" id="ORZ11627.1"/>
    </source>
</evidence>
<dbReference type="EC" id="2.1.1.100" evidence="5"/>
<keyword evidence="5" id="KW-0489">Methyltransferase</keyword>
<evidence type="ECO:0000313" key="8">
    <source>
        <dbReference type="Proteomes" id="UP000193411"/>
    </source>
</evidence>